<dbReference type="EMBL" id="CADCUK010000125">
    <property type="protein sequence ID" value="CAA9377364.1"/>
    <property type="molecule type" value="Genomic_DNA"/>
</dbReference>
<gene>
    <name evidence="7" type="primary">mltG</name>
    <name evidence="9" type="ORF">AVDCRST_MAG47-1865</name>
</gene>
<comment type="catalytic activity">
    <reaction evidence="7">
        <text>a peptidoglycan chain = a peptidoglycan chain with N-acetyl-1,6-anhydromuramyl-[peptide] at the reducing end + a peptidoglycan chain with N-acetylglucosamine at the non-reducing end.</text>
        <dbReference type="EC" id="4.2.2.29"/>
    </reaction>
</comment>
<name>A0A6J4N4I6_9ACTN</name>
<dbReference type="PANTHER" id="PTHR30518">
    <property type="entry name" value="ENDOLYTIC MUREIN TRANSGLYCOSYLASE"/>
    <property type="match status" value="1"/>
</dbReference>
<keyword evidence="1 7" id="KW-1003">Cell membrane</keyword>
<keyword evidence="2 7" id="KW-0812">Transmembrane</keyword>
<evidence type="ECO:0000313" key="9">
    <source>
        <dbReference type="EMBL" id="CAA9377364.1"/>
    </source>
</evidence>
<protein>
    <recommendedName>
        <fullName evidence="7">Endolytic murein transglycosylase</fullName>
        <ecNumber evidence="7">4.2.2.29</ecNumber>
    </recommendedName>
    <alternativeName>
        <fullName evidence="7">Peptidoglycan lytic transglycosylase</fullName>
    </alternativeName>
    <alternativeName>
        <fullName evidence="7">Peptidoglycan polymerization terminase</fullName>
    </alternativeName>
</protein>
<feature type="site" description="Important for catalytic activity" evidence="7">
    <location>
        <position position="265"/>
    </location>
</feature>
<keyword evidence="3 7" id="KW-1133">Transmembrane helix</keyword>
<dbReference type="InterPro" id="IPR003770">
    <property type="entry name" value="MLTG-like"/>
</dbReference>
<reference evidence="9" key="1">
    <citation type="submission" date="2020-02" db="EMBL/GenBank/DDBJ databases">
        <authorList>
            <person name="Meier V. D."/>
        </authorList>
    </citation>
    <scope>NUCLEOTIDE SEQUENCE</scope>
    <source>
        <strain evidence="9">AVDCRST_MAG47</strain>
    </source>
</reference>
<keyword evidence="6 7" id="KW-0961">Cell wall biogenesis/degradation</keyword>
<organism evidence="9">
    <name type="scientific">uncultured Nocardioidaceae bacterium</name>
    <dbReference type="NCBI Taxonomy" id="253824"/>
    <lineage>
        <taxon>Bacteria</taxon>
        <taxon>Bacillati</taxon>
        <taxon>Actinomycetota</taxon>
        <taxon>Actinomycetes</taxon>
        <taxon>Propionibacteriales</taxon>
        <taxon>Nocardioidaceae</taxon>
        <taxon>environmental samples</taxon>
    </lineage>
</organism>
<comment type="function">
    <text evidence="7">Functions as a peptidoglycan terminase that cleaves nascent peptidoglycan strands endolytically to terminate their elongation.</text>
</comment>
<evidence type="ECO:0000256" key="5">
    <source>
        <dbReference type="ARBA" id="ARBA00023239"/>
    </source>
</evidence>
<comment type="subcellular location">
    <subcellularLocation>
        <location evidence="7">Cell membrane</location>
        <topology evidence="7">Single-pass membrane protein</topology>
    </subcellularLocation>
</comment>
<dbReference type="GO" id="GO:0009252">
    <property type="term" value="P:peptidoglycan biosynthetic process"/>
    <property type="evidence" value="ECO:0007669"/>
    <property type="project" value="UniProtKB-UniRule"/>
</dbReference>
<dbReference type="PANTHER" id="PTHR30518:SF2">
    <property type="entry name" value="ENDOLYTIC MUREIN TRANSGLYCOSYLASE"/>
    <property type="match status" value="1"/>
</dbReference>
<dbReference type="EC" id="4.2.2.29" evidence="7"/>
<keyword evidence="5 7" id="KW-0456">Lyase</keyword>
<dbReference type="AlphaFoldDB" id="A0A6J4N4I6"/>
<keyword evidence="4 7" id="KW-0472">Membrane</keyword>
<evidence type="ECO:0000256" key="3">
    <source>
        <dbReference type="ARBA" id="ARBA00022989"/>
    </source>
</evidence>
<accession>A0A6J4N4I6</accession>
<dbReference type="GO" id="GO:0071555">
    <property type="term" value="P:cell wall organization"/>
    <property type="evidence" value="ECO:0007669"/>
    <property type="project" value="UniProtKB-KW"/>
</dbReference>
<dbReference type="Gene3D" id="3.30.1490.480">
    <property type="entry name" value="Endolytic murein transglycosylase"/>
    <property type="match status" value="1"/>
</dbReference>
<dbReference type="HAMAP" id="MF_02065">
    <property type="entry name" value="MltG"/>
    <property type="match status" value="1"/>
</dbReference>
<feature type="region of interest" description="Disordered" evidence="8">
    <location>
        <begin position="1"/>
        <end position="34"/>
    </location>
</feature>
<dbReference type="NCBIfam" id="TIGR00247">
    <property type="entry name" value="endolytic transglycosylase MltG"/>
    <property type="match status" value="1"/>
</dbReference>
<evidence type="ECO:0000256" key="6">
    <source>
        <dbReference type="ARBA" id="ARBA00023316"/>
    </source>
</evidence>
<sequence length="393" mass="42255">MNDDRAEQASYQEDAPGSLFERPDDYDEPAVGPPRGRRWASCLIVLVVLALLGAGAYALVSVGMDRVSGLFEGPEDFAGEGSGSVVFEVNEGDSSSAIGRNLKAQGVVASVEAFTEAAAENPDSTTIQVGFYELRKRMSAESALDVLVDPDNLVQSSATVPEGLRVEDTIKVLAKETDIPVAKFEQALDDPKSIGLPAYAKGNAEGYLFPATYAFPPNADAPGILSAMVDRWEQAADEAGLEERASELGYTPGELMIVASLVESEANRDEDRGKVARVIYNRLETDATNGLLQIDATVNYALGRDLGLGLTPEQLEVDDPYNTRIYPGLPPGPIESPGDKAIEAAANPPEGNWVYYVTVNLDTGETKFTDDYDEFLQFKNVELAAYCDSSDRC</sequence>
<dbReference type="GO" id="GO:0008932">
    <property type="term" value="F:lytic endotransglycosylase activity"/>
    <property type="evidence" value="ECO:0007669"/>
    <property type="project" value="UniProtKB-UniRule"/>
</dbReference>
<feature type="transmembrane region" description="Helical" evidence="7">
    <location>
        <begin position="38"/>
        <end position="60"/>
    </location>
</feature>
<proteinExistence type="inferred from homology"/>
<dbReference type="Pfam" id="PF02618">
    <property type="entry name" value="YceG"/>
    <property type="match status" value="1"/>
</dbReference>
<comment type="similarity">
    <text evidence="7">Belongs to the transglycosylase MltG family.</text>
</comment>
<dbReference type="GO" id="GO:0005886">
    <property type="term" value="C:plasma membrane"/>
    <property type="evidence" value="ECO:0007669"/>
    <property type="project" value="UniProtKB-SubCell"/>
</dbReference>
<evidence type="ECO:0000256" key="1">
    <source>
        <dbReference type="ARBA" id="ARBA00022475"/>
    </source>
</evidence>
<evidence type="ECO:0000256" key="2">
    <source>
        <dbReference type="ARBA" id="ARBA00022692"/>
    </source>
</evidence>
<evidence type="ECO:0000256" key="7">
    <source>
        <dbReference type="HAMAP-Rule" id="MF_02065"/>
    </source>
</evidence>
<dbReference type="CDD" id="cd08010">
    <property type="entry name" value="MltG_like"/>
    <property type="match status" value="1"/>
</dbReference>
<evidence type="ECO:0000256" key="8">
    <source>
        <dbReference type="SAM" id="MobiDB-lite"/>
    </source>
</evidence>
<evidence type="ECO:0000256" key="4">
    <source>
        <dbReference type="ARBA" id="ARBA00023136"/>
    </source>
</evidence>